<dbReference type="InterPro" id="IPR026893">
    <property type="entry name" value="Tyr/Ser_Pase_IphP-type"/>
</dbReference>
<evidence type="ECO:0000259" key="2">
    <source>
        <dbReference type="PROSITE" id="PS50056"/>
    </source>
</evidence>
<dbReference type="RefSeq" id="WP_184749634.1">
    <property type="nucleotide sequence ID" value="NZ_BAAAJR010000003.1"/>
</dbReference>
<dbReference type="EMBL" id="JACHML010000001">
    <property type="protein sequence ID" value="MBB6390378.1"/>
    <property type="molecule type" value="Genomic_DNA"/>
</dbReference>
<evidence type="ECO:0000313" key="4">
    <source>
        <dbReference type="Proteomes" id="UP000537775"/>
    </source>
</evidence>
<comment type="similarity">
    <text evidence="1">Belongs to the protein-tyrosine phosphatase family.</text>
</comment>
<dbReference type="InterPro" id="IPR000387">
    <property type="entry name" value="Tyr_Pase_dom"/>
</dbReference>
<proteinExistence type="inferred from homology"/>
<accession>A0A7X0KTT2</accession>
<keyword evidence="3" id="KW-0378">Hydrolase</keyword>
<feature type="domain" description="Tyrosine specific protein phosphatases" evidence="2">
    <location>
        <begin position="111"/>
        <end position="159"/>
    </location>
</feature>
<sequence>MSRTLVERLDISGTHNFRAVAPDGIRPGRLYRSDAIARLGDSGRTQLADLGIRRILDLRTEEEVAQQPDDVDAEIVEVIASPLYAGSLASMLQPGFGITDLYRLLIEDTGPAIADALHRITDADGAVLVHCTAGKDRTGIVVALALAVAGVERDVIVADYASTEDFLAGEWAEAMIARVRAYGVEPSAELTEILVASPAPAIEHVFALIEDTHGGLEVYLDRIGFAADARARLASVLREIDAAE</sequence>
<evidence type="ECO:0000256" key="1">
    <source>
        <dbReference type="ARBA" id="ARBA00009580"/>
    </source>
</evidence>
<dbReference type="InterPro" id="IPR016130">
    <property type="entry name" value="Tyr_Pase_AS"/>
</dbReference>
<keyword evidence="4" id="KW-1185">Reference proteome</keyword>
<organism evidence="3 4">
    <name type="scientific">Microbacterium thalassium</name>
    <dbReference type="NCBI Taxonomy" id="362649"/>
    <lineage>
        <taxon>Bacteria</taxon>
        <taxon>Bacillati</taxon>
        <taxon>Actinomycetota</taxon>
        <taxon>Actinomycetes</taxon>
        <taxon>Micrococcales</taxon>
        <taxon>Microbacteriaceae</taxon>
        <taxon>Microbacterium</taxon>
    </lineage>
</organism>
<name>A0A7X0KTT2_9MICO</name>
<dbReference type="GO" id="GO:0004725">
    <property type="term" value="F:protein tyrosine phosphatase activity"/>
    <property type="evidence" value="ECO:0007669"/>
    <property type="project" value="UniProtKB-EC"/>
</dbReference>
<dbReference type="PROSITE" id="PS50056">
    <property type="entry name" value="TYR_PHOSPHATASE_2"/>
    <property type="match status" value="1"/>
</dbReference>
<evidence type="ECO:0000313" key="3">
    <source>
        <dbReference type="EMBL" id="MBB6390378.1"/>
    </source>
</evidence>
<dbReference type="Proteomes" id="UP000537775">
    <property type="component" value="Unassembled WGS sequence"/>
</dbReference>
<dbReference type="Pfam" id="PF13350">
    <property type="entry name" value="Y_phosphatase3"/>
    <property type="match status" value="1"/>
</dbReference>
<dbReference type="PANTHER" id="PTHR31126:SF1">
    <property type="entry name" value="TYROSINE SPECIFIC PROTEIN PHOSPHATASES DOMAIN-CONTAINING PROTEIN"/>
    <property type="match status" value="1"/>
</dbReference>
<dbReference type="AlphaFoldDB" id="A0A7X0KTT2"/>
<dbReference type="SUPFAM" id="SSF52799">
    <property type="entry name" value="(Phosphotyrosine protein) phosphatases II"/>
    <property type="match status" value="1"/>
</dbReference>
<reference evidence="3 4" key="1">
    <citation type="submission" date="2020-08" db="EMBL/GenBank/DDBJ databases">
        <title>Sequencing the genomes of 1000 actinobacteria strains.</title>
        <authorList>
            <person name="Klenk H.-P."/>
        </authorList>
    </citation>
    <scope>NUCLEOTIDE SEQUENCE [LARGE SCALE GENOMIC DNA]</scope>
    <source>
        <strain evidence="3 4">DSM 12511</strain>
    </source>
</reference>
<protein>
    <submittedName>
        <fullName evidence="3">Protein-tyrosine phosphatase</fullName>
        <ecNumber evidence="3">3.1.3.48</ecNumber>
    </submittedName>
</protein>
<dbReference type="PANTHER" id="PTHR31126">
    <property type="entry name" value="TYROSINE-PROTEIN PHOSPHATASE"/>
    <property type="match status" value="1"/>
</dbReference>
<dbReference type="PROSITE" id="PS00383">
    <property type="entry name" value="TYR_PHOSPHATASE_1"/>
    <property type="match status" value="1"/>
</dbReference>
<dbReference type="EC" id="3.1.3.48" evidence="3"/>
<gene>
    <name evidence="3" type="ORF">HD594_000691</name>
</gene>
<dbReference type="Gene3D" id="3.90.190.10">
    <property type="entry name" value="Protein tyrosine phosphatase superfamily"/>
    <property type="match status" value="1"/>
</dbReference>
<comment type="caution">
    <text evidence="3">The sequence shown here is derived from an EMBL/GenBank/DDBJ whole genome shotgun (WGS) entry which is preliminary data.</text>
</comment>
<dbReference type="InterPro" id="IPR029021">
    <property type="entry name" value="Prot-tyrosine_phosphatase-like"/>
</dbReference>